<dbReference type="InterPro" id="IPR051135">
    <property type="entry name" value="Gal/GlcNAc/GalNAc_ST"/>
</dbReference>
<dbReference type="PANTHER" id="PTHR10704:SF44">
    <property type="entry name" value="LD35051P-RELATED"/>
    <property type="match status" value="1"/>
</dbReference>
<dbReference type="RefSeq" id="WP_231448157.1">
    <property type="nucleotide sequence ID" value="NZ_JAJOMB010000021.1"/>
</dbReference>
<accession>A0A9X1SXM8</accession>
<dbReference type="PANTHER" id="PTHR10704">
    <property type="entry name" value="CARBOHYDRATE SULFOTRANSFERASE"/>
    <property type="match status" value="1"/>
</dbReference>
<comment type="caution">
    <text evidence="2">The sequence shown here is derived from an EMBL/GenBank/DDBJ whole genome shotgun (WGS) entry which is preliminary data.</text>
</comment>
<name>A0A9X1SXM8_9ACTN</name>
<evidence type="ECO:0000313" key="3">
    <source>
        <dbReference type="Proteomes" id="UP001138997"/>
    </source>
</evidence>
<feature type="domain" description="Sulfotransferase" evidence="1">
    <location>
        <begin position="143"/>
        <end position="234"/>
    </location>
</feature>
<evidence type="ECO:0000313" key="2">
    <source>
        <dbReference type="EMBL" id="MCD5315355.1"/>
    </source>
</evidence>
<dbReference type="Pfam" id="PF00685">
    <property type="entry name" value="Sulfotransfer_1"/>
    <property type="match status" value="1"/>
</dbReference>
<sequence>MRVAFVGGVGRSGSTLIELALGQLPDACPLGEVRHLWQRGVAENQLCGCGEPFAACSFWKSVGEQAFGGWDQVDLAEVQQLKSAVDRSRHVPRLLLRPSSAVARYTELYRRIYTAAGEVSGRALVIDSSKHISFAACLAVDPEVDLRVLHVVRDPRGVAHSWSKQTVRPEVTSGDVYMPQYSAGHAALQWDAHNAMYAALRLRLGAAQRLLRYEDFVADPRRSLVSVAQFLEVEPLAQWQEHPESRVLELGVQHTVAGNPMRFTQGPVEVRADQSWRTGMPRAARITVTGSTFPLAWYYGYGVTG</sequence>
<protein>
    <submittedName>
        <fullName evidence="2">Sulfotransferase</fullName>
    </submittedName>
</protein>
<dbReference type="InterPro" id="IPR027417">
    <property type="entry name" value="P-loop_NTPase"/>
</dbReference>
<dbReference type="Gene3D" id="3.40.50.300">
    <property type="entry name" value="P-loop containing nucleotide triphosphate hydrolases"/>
    <property type="match status" value="1"/>
</dbReference>
<evidence type="ECO:0000259" key="1">
    <source>
        <dbReference type="Pfam" id="PF00685"/>
    </source>
</evidence>
<keyword evidence="3" id="KW-1185">Reference proteome</keyword>
<dbReference type="GO" id="GO:0001517">
    <property type="term" value="F:N-acetylglucosamine 6-O-sulfotransferase activity"/>
    <property type="evidence" value="ECO:0007669"/>
    <property type="project" value="TreeGrafter"/>
</dbReference>
<proteinExistence type="predicted"/>
<dbReference type="EMBL" id="JAJOMB010000021">
    <property type="protein sequence ID" value="MCD5315355.1"/>
    <property type="molecule type" value="Genomic_DNA"/>
</dbReference>
<dbReference type="SUPFAM" id="SSF52540">
    <property type="entry name" value="P-loop containing nucleoside triphosphate hydrolases"/>
    <property type="match status" value="1"/>
</dbReference>
<dbReference type="Proteomes" id="UP001138997">
    <property type="component" value="Unassembled WGS sequence"/>
</dbReference>
<gene>
    <name evidence="2" type="ORF">LR394_31085</name>
</gene>
<dbReference type="GO" id="GO:0006044">
    <property type="term" value="P:N-acetylglucosamine metabolic process"/>
    <property type="evidence" value="ECO:0007669"/>
    <property type="project" value="TreeGrafter"/>
</dbReference>
<organism evidence="2 3">
    <name type="scientific">Kineosporia babensis</name>
    <dbReference type="NCBI Taxonomy" id="499548"/>
    <lineage>
        <taxon>Bacteria</taxon>
        <taxon>Bacillati</taxon>
        <taxon>Actinomycetota</taxon>
        <taxon>Actinomycetes</taxon>
        <taxon>Kineosporiales</taxon>
        <taxon>Kineosporiaceae</taxon>
        <taxon>Kineosporia</taxon>
    </lineage>
</organism>
<dbReference type="InterPro" id="IPR000863">
    <property type="entry name" value="Sulfotransferase_dom"/>
</dbReference>
<reference evidence="2" key="1">
    <citation type="submission" date="2021-11" db="EMBL/GenBank/DDBJ databases">
        <title>Streptomyces corallinus and Kineosporia corallina sp. nov., two new coral-derived marine actinobacteria.</title>
        <authorList>
            <person name="Buangrab K."/>
            <person name="Sutthacheep M."/>
            <person name="Yeemin T."/>
            <person name="Harunari E."/>
            <person name="Igarashi Y."/>
            <person name="Sripreechasak P."/>
            <person name="Kanchanasin P."/>
            <person name="Tanasupawat S."/>
            <person name="Phongsopitanun W."/>
        </authorList>
    </citation>
    <scope>NUCLEOTIDE SEQUENCE</scope>
    <source>
        <strain evidence="2">JCM 31032</strain>
    </source>
</reference>
<dbReference type="GO" id="GO:0006790">
    <property type="term" value="P:sulfur compound metabolic process"/>
    <property type="evidence" value="ECO:0007669"/>
    <property type="project" value="TreeGrafter"/>
</dbReference>
<dbReference type="AlphaFoldDB" id="A0A9X1SXM8"/>